<dbReference type="PROSITE" id="PS51318">
    <property type="entry name" value="TAT"/>
    <property type="match status" value="1"/>
</dbReference>
<dbReference type="InterPro" id="IPR017996">
    <property type="entry name" value="MRJP/yellow-related"/>
</dbReference>
<dbReference type="SUPFAM" id="SSF63829">
    <property type="entry name" value="Calcium-dependent phosphotriesterase"/>
    <property type="match status" value="1"/>
</dbReference>
<keyword evidence="5" id="KW-1185">Reference proteome</keyword>
<gene>
    <name evidence="4" type="ORF">MWN33_16370</name>
</gene>
<evidence type="ECO:0000313" key="4">
    <source>
        <dbReference type="EMBL" id="MCK0209608.1"/>
    </source>
</evidence>
<evidence type="ECO:0000256" key="3">
    <source>
        <dbReference type="SAM" id="SignalP"/>
    </source>
</evidence>
<name>A0ABT0DQP3_9HYPH</name>
<reference evidence="4 5" key="1">
    <citation type="submission" date="2022-04" db="EMBL/GenBank/DDBJ databases">
        <authorList>
            <person name="Grouzdev D.S."/>
            <person name="Pantiukh K.S."/>
            <person name="Krutkina M.S."/>
        </authorList>
    </citation>
    <scope>NUCLEOTIDE SEQUENCE [LARGE SCALE GENOMIC DNA]</scope>
    <source>
        <strain evidence="4 5">Jip08</strain>
    </source>
</reference>
<dbReference type="Gene3D" id="2.120.10.30">
    <property type="entry name" value="TolB, C-terminal domain"/>
    <property type="match status" value="1"/>
</dbReference>
<evidence type="ECO:0000256" key="2">
    <source>
        <dbReference type="ARBA" id="ARBA00022525"/>
    </source>
</evidence>
<evidence type="ECO:0000313" key="5">
    <source>
        <dbReference type="Proteomes" id="UP001202867"/>
    </source>
</evidence>
<keyword evidence="2" id="KW-0964">Secreted</keyword>
<sequence>MMTIDRRRLLLSSAALALAPTLANLVSRSAAAAGADPLETMAESKDTLWNGITITPDGRKFVALPNWLGPSAGAGEIGKDGVLRPWPGNEWNAWKPESDPTKTLVSVNAVRLNPKGDELWVVDSGAPLGGKRLPGGSKLVVFDVATGAVKKVHALEGIFEEPNAAPNDIRIHGNHAFVSESGVGSIVLLDLTTDKLRRVLVKNPLLVMDPAKRPVVIDGQPLKNAAGKPFGTNANQLEVSPDGRWFYIQPLNGGMSRIEVALLTDPSASEAQLTEGLKFFAETPPLSGTAIDAKGNLYLNSVNDRSIKKLTPEGTLSTVLSDPRLRWADAPWITPDGYLWLPIAQLGWTPMLNGGTSKLEWPSPLYRMRLPAA</sequence>
<dbReference type="PANTHER" id="PTHR10009:SF18">
    <property type="entry name" value="PROTEIN YELLOW-LIKE PROTEIN"/>
    <property type="match status" value="1"/>
</dbReference>
<feature type="signal peptide" evidence="3">
    <location>
        <begin position="1"/>
        <end position="32"/>
    </location>
</feature>
<dbReference type="EMBL" id="JALKCG010000008">
    <property type="protein sequence ID" value="MCK0209608.1"/>
    <property type="molecule type" value="Genomic_DNA"/>
</dbReference>
<organism evidence="4 5">
    <name type="scientific">Ancylobacter koreensis</name>
    <dbReference type="NCBI Taxonomy" id="266121"/>
    <lineage>
        <taxon>Bacteria</taxon>
        <taxon>Pseudomonadati</taxon>
        <taxon>Pseudomonadota</taxon>
        <taxon>Alphaproteobacteria</taxon>
        <taxon>Hyphomicrobiales</taxon>
        <taxon>Xanthobacteraceae</taxon>
        <taxon>Ancylobacter</taxon>
    </lineage>
</organism>
<dbReference type="InterPro" id="IPR006311">
    <property type="entry name" value="TAT_signal"/>
</dbReference>
<reference evidence="5" key="2">
    <citation type="submission" date="2023-07" db="EMBL/GenBank/DDBJ databases">
        <title>Ancylobacter moscoviensis sp. nov., facultatively methylotrophic bacteria from activated sludge and the reclassification of Starkeya novella (Starkey 1934) Kelly et al. 2000 as Ancylobacter novellus comb. nov., Starkeya koreensis Im et al. 2006 as Ancylobacter koreensis comb.nov., Angulomicrobium tetraedrale Vasil'eva et al. 1986 as Ancylobacter tetraedralis comb. nov., Angulomicrobium amanitiforme Fritz et al. 2004 as Ancylobacter amanitiformis comb. nov. and Methylorhabdus multivorans Doronina et al. 1996 as Ancylobacter multivorans comb. nov. and emended description of the genus Ancylobacter.</title>
        <authorList>
            <person name="Doronina N."/>
            <person name="Chemodurova A."/>
            <person name="Grouzdev D."/>
            <person name="Koziaeva V."/>
            <person name="Shi W."/>
            <person name="Wu L."/>
            <person name="Kaparullina E."/>
        </authorList>
    </citation>
    <scope>NUCLEOTIDE SEQUENCE [LARGE SCALE GENOMIC DNA]</scope>
    <source>
        <strain evidence="5">Jip08</strain>
    </source>
</reference>
<evidence type="ECO:0000256" key="1">
    <source>
        <dbReference type="ARBA" id="ARBA00004613"/>
    </source>
</evidence>
<dbReference type="InterPro" id="IPR011042">
    <property type="entry name" value="6-blade_b-propeller_TolB-like"/>
</dbReference>
<dbReference type="Pfam" id="PF03022">
    <property type="entry name" value="MRJP"/>
    <property type="match status" value="1"/>
</dbReference>
<comment type="caution">
    <text evidence="4">The sequence shown here is derived from an EMBL/GenBank/DDBJ whole genome shotgun (WGS) entry which is preliminary data.</text>
</comment>
<accession>A0ABT0DQP3</accession>
<dbReference type="Proteomes" id="UP001202867">
    <property type="component" value="Unassembled WGS sequence"/>
</dbReference>
<keyword evidence="3" id="KW-0732">Signal</keyword>
<proteinExistence type="predicted"/>
<comment type="subcellular location">
    <subcellularLocation>
        <location evidence="1">Secreted</location>
    </subcellularLocation>
</comment>
<dbReference type="RefSeq" id="WP_247202115.1">
    <property type="nucleotide sequence ID" value="NZ_JALKCG010000008.1"/>
</dbReference>
<protein>
    <submittedName>
        <fullName evidence="4">Major royal jelly family protein</fullName>
    </submittedName>
</protein>
<feature type="chain" id="PRO_5047214326" evidence="3">
    <location>
        <begin position="33"/>
        <end position="373"/>
    </location>
</feature>
<dbReference type="PANTHER" id="PTHR10009">
    <property type="entry name" value="PROTEIN YELLOW-RELATED"/>
    <property type="match status" value="1"/>
</dbReference>